<evidence type="ECO:0008006" key="5">
    <source>
        <dbReference type="Google" id="ProtNLM"/>
    </source>
</evidence>
<keyword evidence="4" id="KW-1185">Reference proteome</keyword>
<organism evidence="3 4">
    <name type="scientific">Hoyosella rhizosphaerae</name>
    <dbReference type="NCBI Taxonomy" id="1755582"/>
    <lineage>
        <taxon>Bacteria</taxon>
        <taxon>Bacillati</taxon>
        <taxon>Actinomycetota</taxon>
        <taxon>Actinomycetes</taxon>
        <taxon>Mycobacteriales</taxon>
        <taxon>Hoyosellaceae</taxon>
        <taxon>Hoyosella</taxon>
    </lineage>
</organism>
<protein>
    <recommendedName>
        <fullName evidence="5">Translation initiation factor</fullName>
    </recommendedName>
</protein>
<sequence length="242" mass="25111">MATTYEHLTGEELAQIAAGLAEGKRVTVFLREPIVGLGLAAGASARVISVDGSSVLVKPAGVDDEIPFEAHELRRTRKAPEPPKRKPRAKSVSTSRAPAPKKQTPAPKPVPATQPAPTPQPAPAEAARKAPVPPKRSVETAPSKTAPSKTAKKSAECAISLRADADGAWSIEVDRPGGLSLKPASVSPDAVLRAIEQLDHPGALRAAQAALNAARQAAERRVADLRKELAEAQSALDALSGS</sequence>
<feature type="region of interest" description="Disordered" evidence="2">
    <location>
        <begin position="68"/>
        <end position="155"/>
    </location>
</feature>
<feature type="region of interest" description="Disordered" evidence="2">
    <location>
        <begin position="165"/>
        <end position="184"/>
    </location>
</feature>
<comment type="caution">
    <text evidence="3">The sequence shown here is derived from an EMBL/GenBank/DDBJ whole genome shotgun (WGS) entry which is preliminary data.</text>
</comment>
<name>A0A916U7U2_9ACTN</name>
<gene>
    <name evidence="3" type="ORF">GCM10011410_14200</name>
</gene>
<reference evidence="3" key="2">
    <citation type="submission" date="2020-09" db="EMBL/GenBank/DDBJ databases">
        <authorList>
            <person name="Sun Q."/>
            <person name="Zhou Y."/>
        </authorList>
    </citation>
    <scope>NUCLEOTIDE SEQUENCE</scope>
    <source>
        <strain evidence="3">CGMCC 1.15478</strain>
    </source>
</reference>
<feature type="compositionally biased region" description="Pro residues" evidence="2">
    <location>
        <begin position="106"/>
        <end position="122"/>
    </location>
</feature>
<feature type="coiled-coil region" evidence="1">
    <location>
        <begin position="208"/>
        <end position="242"/>
    </location>
</feature>
<accession>A0A916U7U2</accession>
<evidence type="ECO:0000256" key="2">
    <source>
        <dbReference type="SAM" id="MobiDB-lite"/>
    </source>
</evidence>
<reference evidence="3" key="1">
    <citation type="journal article" date="2014" name="Int. J. Syst. Evol. Microbiol.">
        <title>Complete genome sequence of Corynebacterium casei LMG S-19264T (=DSM 44701T), isolated from a smear-ripened cheese.</title>
        <authorList>
            <consortium name="US DOE Joint Genome Institute (JGI-PGF)"/>
            <person name="Walter F."/>
            <person name="Albersmeier A."/>
            <person name="Kalinowski J."/>
            <person name="Ruckert C."/>
        </authorList>
    </citation>
    <scope>NUCLEOTIDE SEQUENCE</scope>
    <source>
        <strain evidence="3">CGMCC 1.15478</strain>
    </source>
</reference>
<dbReference type="AlphaFoldDB" id="A0A916U7U2"/>
<evidence type="ECO:0000313" key="3">
    <source>
        <dbReference type="EMBL" id="GGC62939.1"/>
    </source>
</evidence>
<dbReference type="RefSeq" id="WP_229675872.1">
    <property type="nucleotide sequence ID" value="NZ_BMJH01000001.1"/>
</dbReference>
<feature type="compositionally biased region" description="Low complexity" evidence="2">
    <location>
        <begin position="140"/>
        <end position="149"/>
    </location>
</feature>
<feature type="compositionally biased region" description="Basic and acidic residues" evidence="2">
    <location>
        <begin position="68"/>
        <end position="84"/>
    </location>
</feature>
<keyword evidence="1" id="KW-0175">Coiled coil</keyword>
<evidence type="ECO:0000313" key="4">
    <source>
        <dbReference type="Proteomes" id="UP000641514"/>
    </source>
</evidence>
<evidence type="ECO:0000256" key="1">
    <source>
        <dbReference type="SAM" id="Coils"/>
    </source>
</evidence>
<dbReference type="EMBL" id="BMJH01000001">
    <property type="protein sequence ID" value="GGC62939.1"/>
    <property type="molecule type" value="Genomic_DNA"/>
</dbReference>
<dbReference type="Proteomes" id="UP000641514">
    <property type="component" value="Unassembled WGS sequence"/>
</dbReference>
<proteinExistence type="predicted"/>